<reference evidence="5" key="1">
    <citation type="submission" date="2016-06" db="UniProtKB">
        <authorList>
            <consortium name="WormBaseParasite"/>
        </authorList>
    </citation>
    <scope>IDENTIFICATION</scope>
</reference>
<dbReference type="AlphaFoldDB" id="A0A183ERQ2"/>
<evidence type="ECO:0000313" key="5">
    <source>
        <dbReference type="WBParaSite" id="GPUH_0002367301-mRNA-1"/>
    </source>
</evidence>
<sequence>MVHDARARAPCIVKLCPEQLIAKMSGCPGPVETAVGIVHGIGATFAFIFGVLYLWGQVILVALTKPHLGGFYFNLIRIILVIIATIAVVTYETLVWQHPRASLNDTRTDGHRSTGIVWVDPDSPVNKYHL</sequence>
<keyword evidence="1" id="KW-0472">Membrane</keyword>
<evidence type="ECO:0000259" key="2">
    <source>
        <dbReference type="Pfam" id="PF10277"/>
    </source>
</evidence>
<reference evidence="3 4" key="2">
    <citation type="submission" date="2018-11" db="EMBL/GenBank/DDBJ databases">
        <authorList>
            <consortium name="Pathogen Informatics"/>
        </authorList>
    </citation>
    <scope>NUCLEOTIDE SEQUENCE [LARGE SCALE GENOMIC DNA]</scope>
</reference>
<feature type="transmembrane region" description="Helical" evidence="1">
    <location>
        <begin position="75"/>
        <end position="94"/>
    </location>
</feature>
<proteinExistence type="predicted"/>
<keyword evidence="1" id="KW-0812">Transmembrane</keyword>
<keyword evidence="1" id="KW-1133">Transmembrane helix</keyword>
<dbReference type="Pfam" id="PF10277">
    <property type="entry name" value="Frag1"/>
    <property type="match status" value="1"/>
</dbReference>
<gene>
    <name evidence="3" type="ORF">GPUH_LOCUS23643</name>
</gene>
<evidence type="ECO:0000313" key="4">
    <source>
        <dbReference type="Proteomes" id="UP000271098"/>
    </source>
</evidence>
<organism evidence="5">
    <name type="scientific">Gongylonema pulchrum</name>
    <dbReference type="NCBI Taxonomy" id="637853"/>
    <lineage>
        <taxon>Eukaryota</taxon>
        <taxon>Metazoa</taxon>
        <taxon>Ecdysozoa</taxon>
        <taxon>Nematoda</taxon>
        <taxon>Chromadorea</taxon>
        <taxon>Rhabditida</taxon>
        <taxon>Spirurina</taxon>
        <taxon>Spiruromorpha</taxon>
        <taxon>Spiruroidea</taxon>
        <taxon>Gongylonematidae</taxon>
        <taxon>Gongylonema</taxon>
    </lineage>
</organism>
<dbReference type="WBParaSite" id="GPUH_0002367301-mRNA-1">
    <property type="protein sequence ID" value="GPUH_0002367301-mRNA-1"/>
    <property type="gene ID" value="GPUH_0002367301"/>
</dbReference>
<feature type="domain" description="CWH43-like N-terminal" evidence="2">
    <location>
        <begin position="33"/>
        <end position="100"/>
    </location>
</feature>
<dbReference type="InterPro" id="IPR019402">
    <property type="entry name" value="CWH43_N"/>
</dbReference>
<dbReference type="Proteomes" id="UP000271098">
    <property type="component" value="Unassembled WGS sequence"/>
</dbReference>
<evidence type="ECO:0000313" key="3">
    <source>
        <dbReference type="EMBL" id="VDN41756.1"/>
    </source>
</evidence>
<protein>
    <submittedName>
        <fullName evidence="5">Transmembrane protein</fullName>
    </submittedName>
</protein>
<feature type="transmembrane region" description="Helical" evidence="1">
    <location>
        <begin position="33"/>
        <end position="55"/>
    </location>
</feature>
<keyword evidence="4" id="KW-1185">Reference proteome</keyword>
<dbReference type="EMBL" id="UYRT01098468">
    <property type="protein sequence ID" value="VDN41756.1"/>
    <property type="molecule type" value="Genomic_DNA"/>
</dbReference>
<name>A0A183ERQ2_9BILA</name>
<accession>A0A183ERQ2</accession>
<evidence type="ECO:0000256" key="1">
    <source>
        <dbReference type="SAM" id="Phobius"/>
    </source>
</evidence>
<dbReference type="OrthoDB" id="191706at2759"/>